<feature type="transmembrane region" description="Helical" evidence="5">
    <location>
        <begin position="172"/>
        <end position="190"/>
    </location>
</feature>
<evidence type="ECO:0000256" key="3">
    <source>
        <dbReference type="ARBA" id="ARBA00022989"/>
    </source>
</evidence>
<dbReference type="Proteomes" id="UP000748308">
    <property type="component" value="Unassembled WGS sequence"/>
</dbReference>
<feature type="transmembrane region" description="Helical" evidence="5">
    <location>
        <begin position="395"/>
        <end position="416"/>
    </location>
</feature>
<dbReference type="Pfam" id="PF04932">
    <property type="entry name" value="Wzy_C"/>
    <property type="match status" value="1"/>
</dbReference>
<feature type="transmembrane region" description="Helical" evidence="5">
    <location>
        <begin position="436"/>
        <end position="459"/>
    </location>
</feature>
<proteinExistence type="predicted"/>
<keyword evidence="4 5" id="KW-0472">Membrane</keyword>
<comment type="subcellular location">
    <subcellularLocation>
        <location evidence="1">Membrane</location>
        <topology evidence="1">Multi-pass membrane protein</topology>
    </subcellularLocation>
</comment>
<evidence type="ECO:0000259" key="6">
    <source>
        <dbReference type="Pfam" id="PF04932"/>
    </source>
</evidence>
<evidence type="ECO:0000256" key="2">
    <source>
        <dbReference type="ARBA" id="ARBA00022692"/>
    </source>
</evidence>
<evidence type="ECO:0000313" key="7">
    <source>
        <dbReference type="EMBL" id="MBM3317357.1"/>
    </source>
</evidence>
<organism evidence="7 8">
    <name type="scientific">Eiseniibacteriota bacterium</name>
    <dbReference type="NCBI Taxonomy" id="2212470"/>
    <lineage>
        <taxon>Bacteria</taxon>
        <taxon>Candidatus Eiseniibacteriota</taxon>
    </lineage>
</organism>
<feature type="transmembrane region" description="Helical" evidence="5">
    <location>
        <begin position="197"/>
        <end position="215"/>
    </location>
</feature>
<dbReference type="InterPro" id="IPR051533">
    <property type="entry name" value="WaaL-like"/>
</dbReference>
<keyword evidence="7" id="KW-0436">Ligase</keyword>
<evidence type="ECO:0000256" key="1">
    <source>
        <dbReference type="ARBA" id="ARBA00004141"/>
    </source>
</evidence>
<feature type="transmembrane region" description="Helical" evidence="5">
    <location>
        <begin position="45"/>
        <end position="63"/>
    </location>
</feature>
<feature type="transmembrane region" description="Helical" evidence="5">
    <location>
        <begin position="70"/>
        <end position="89"/>
    </location>
</feature>
<dbReference type="InterPro" id="IPR007016">
    <property type="entry name" value="O-antigen_ligase-rel_domated"/>
</dbReference>
<comment type="caution">
    <text evidence="7">The sequence shown here is derived from an EMBL/GenBank/DDBJ whole genome shotgun (WGS) entry which is preliminary data.</text>
</comment>
<feature type="domain" description="O-antigen ligase-related" evidence="6">
    <location>
        <begin position="277"/>
        <end position="412"/>
    </location>
</feature>
<evidence type="ECO:0000256" key="4">
    <source>
        <dbReference type="ARBA" id="ARBA00023136"/>
    </source>
</evidence>
<keyword evidence="3 5" id="KW-1133">Transmembrane helix</keyword>
<dbReference type="AlphaFoldDB" id="A0A938BQN0"/>
<dbReference type="GO" id="GO:0016020">
    <property type="term" value="C:membrane"/>
    <property type="evidence" value="ECO:0007669"/>
    <property type="project" value="UniProtKB-SubCell"/>
</dbReference>
<protein>
    <submittedName>
        <fullName evidence="7">O-antigen ligase family protein</fullName>
    </submittedName>
</protein>
<evidence type="ECO:0000313" key="8">
    <source>
        <dbReference type="Proteomes" id="UP000748308"/>
    </source>
</evidence>
<feature type="transmembrane region" description="Helical" evidence="5">
    <location>
        <begin position="244"/>
        <end position="261"/>
    </location>
</feature>
<feature type="transmembrane region" description="Helical" evidence="5">
    <location>
        <begin position="270"/>
        <end position="303"/>
    </location>
</feature>
<dbReference type="GO" id="GO:0016874">
    <property type="term" value="F:ligase activity"/>
    <property type="evidence" value="ECO:0007669"/>
    <property type="project" value="UniProtKB-KW"/>
</dbReference>
<accession>A0A938BQN0</accession>
<sequence>MSSTRSEPGASDGRVAVDPAVAGRFRHGPPVPRDAARDAALGRRILLFAAVILSSAAAGAALVRFPPHLAIGVVGALVAGAAVLVRPFWGLLLYTAIFLVRPAELYPPLAALHLERLVGGLTLAAMLLAQYQREGRILIDRSRQTTLLLVFLLAVLLSVPFAYWRAGALNGFFEMVKLAIFYVLIVHLIDTRRKLRAFIWVFGLLTVYISATAFVDFQRGGAFFAQGIERAVGETSVANNPNQLGTTMAVAVPFFLLLALYRPFGGWRLFFVLGAPLLLATMAVTGSRASLLGFLGGTLYLWWTSRRRILLGALGLLLLVAGFAALPEQYRARYSTIAQEQLDGSSQARLATWMTGVKMVIDRPVFGVGVRCFGTARAADYSSPERRNWLESHSLYLQVLAELGLVGGILFYLLLFEFLRLNRRAARLVAGGGERWRFEALLLKALFAGFVVLMIAGIFGHSLLRHTWYVYAALGACVQRLRQGEIDAAAPAGK</sequence>
<name>A0A938BQN0_UNCEI</name>
<dbReference type="EMBL" id="VGIY01000111">
    <property type="protein sequence ID" value="MBM3317357.1"/>
    <property type="molecule type" value="Genomic_DNA"/>
</dbReference>
<keyword evidence="2 5" id="KW-0812">Transmembrane</keyword>
<feature type="transmembrane region" description="Helical" evidence="5">
    <location>
        <begin position="309"/>
        <end position="326"/>
    </location>
</feature>
<reference evidence="7" key="1">
    <citation type="submission" date="2019-03" db="EMBL/GenBank/DDBJ databases">
        <title>Lake Tanganyika Metagenome-Assembled Genomes (MAGs).</title>
        <authorList>
            <person name="Tran P."/>
        </authorList>
    </citation>
    <scope>NUCLEOTIDE SEQUENCE</scope>
    <source>
        <strain evidence="7">M_DeepCast_400m_m2_100</strain>
    </source>
</reference>
<evidence type="ECO:0000256" key="5">
    <source>
        <dbReference type="SAM" id="Phobius"/>
    </source>
</evidence>
<dbReference type="PANTHER" id="PTHR37422">
    <property type="entry name" value="TEICHURONIC ACID BIOSYNTHESIS PROTEIN TUAE"/>
    <property type="match status" value="1"/>
</dbReference>
<gene>
    <name evidence="7" type="ORF">FJY75_05850</name>
</gene>
<feature type="transmembrane region" description="Helical" evidence="5">
    <location>
        <begin position="148"/>
        <end position="166"/>
    </location>
</feature>
<dbReference type="PANTHER" id="PTHR37422:SF13">
    <property type="entry name" value="LIPOPOLYSACCHARIDE BIOSYNTHESIS PROTEIN PA4999-RELATED"/>
    <property type="match status" value="1"/>
</dbReference>